<proteinExistence type="predicted"/>
<feature type="compositionally biased region" description="Acidic residues" evidence="1">
    <location>
        <begin position="49"/>
        <end position="58"/>
    </location>
</feature>
<name>A0A645D4W9_9ZZZZ</name>
<feature type="region of interest" description="Disordered" evidence="1">
    <location>
        <begin position="1"/>
        <end position="80"/>
    </location>
</feature>
<evidence type="ECO:0000313" key="2">
    <source>
        <dbReference type="EMBL" id="MPM84540.1"/>
    </source>
</evidence>
<evidence type="ECO:0000256" key="1">
    <source>
        <dbReference type="SAM" id="MobiDB-lite"/>
    </source>
</evidence>
<organism evidence="2">
    <name type="scientific">bioreactor metagenome</name>
    <dbReference type="NCBI Taxonomy" id="1076179"/>
    <lineage>
        <taxon>unclassified sequences</taxon>
        <taxon>metagenomes</taxon>
        <taxon>ecological metagenomes</taxon>
    </lineage>
</organism>
<dbReference type="EMBL" id="VSSQ01033057">
    <property type="protein sequence ID" value="MPM84540.1"/>
    <property type="molecule type" value="Genomic_DNA"/>
</dbReference>
<comment type="caution">
    <text evidence="2">The sequence shown here is derived from an EMBL/GenBank/DDBJ whole genome shotgun (WGS) entry which is preliminary data.</text>
</comment>
<dbReference type="AlphaFoldDB" id="A0A645D4W9"/>
<gene>
    <name evidence="2" type="ORF">SDC9_131613</name>
</gene>
<protein>
    <submittedName>
        <fullName evidence="2">Uncharacterized protein</fullName>
    </submittedName>
</protein>
<accession>A0A645D4W9</accession>
<reference evidence="2" key="1">
    <citation type="submission" date="2019-08" db="EMBL/GenBank/DDBJ databases">
        <authorList>
            <person name="Kucharzyk K."/>
            <person name="Murdoch R.W."/>
            <person name="Higgins S."/>
            <person name="Loffler F."/>
        </authorList>
    </citation>
    <scope>NUCLEOTIDE SEQUENCE</scope>
</reference>
<sequence length="80" mass="8711">MIRDDQGTGNRVRQIGLDLDPEGIEQRAGPTRFQAQPGSCTADRKNQQGDDDAADDQQDQAKNPEGAKRKIGFVQSACPK</sequence>